<feature type="binding site" evidence="6">
    <location>
        <position position="235"/>
    </location>
    <ligand>
        <name>Zn(2+)</name>
        <dbReference type="ChEBI" id="CHEBI:29105"/>
    </ligand>
</feature>
<keyword evidence="9" id="KW-1185">Reference proteome</keyword>
<name>A0A7R8UF70_HERIL</name>
<feature type="domain" description="Hcy-binding" evidence="7">
    <location>
        <begin position="1"/>
        <end position="318"/>
    </location>
</feature>
<sequence>MKKDILIKSTCEATQLRVYVKDQIDGDPLWCARFNATNPEAVAQIHLDFLEAGADIIVTNTYQASVAGYMQHLGLSREESIDLIKKTVKLARDAREKFLAKTRLAVNKKGLPLIAASIGPYGAHLHDGSDYSGDYAEKVKPEVIKEWHKTHIDAVLEAGVDALAFETVPCQAEAKALADLLCDDYPHVKFWLSLQCKDGSSLANGDSFAETCSLLWDQFTSHNITENCLGIGTNCLNPKYVTSLLESVNGKRPENQRIPIVVYPNSGETYDKNEGWLQEGNRPTLDDYVPKWIELGVKVLGGCCRTSIHDIPKYREIISNLT</sequence>
<dbReference type="OMA" id="HWSFPAN"/>
<dbReference type="GO" id="GO:0009086">
    <property type="term" value="P:methionine biosynthetic process"/>
    <property type="evidence" value="ECO:0007669"/>
    <property type="project" value="InterPro"/>
</dbReference>
<gene>
    <name evidence="8" type="ORF">HERILL_LOCUS2809</name>
</gene>
<feature type="binding site" evidence="6">
    <location>
        <position position="304"/>
    </location>
    <ligand>
        <name>Zn(2+)</name>
        <dbReference type="ChEBI" id="CHEBI:29105"/>
    </ligand>
</feature>
<organism evidence="8 9">
    <name type="scientific">Hermetia illucens</name>
    <name type="common">Black soldier fly</name>
    <dbReference type="NCBI Taxonomy" id="343691"/>
    <lineage>
        <taxon>Eukaryota</taxon>
        <taxon>Metazoa</taxon>
        <taxon>Ecdysozoa</taxon>
        <taxon>Arthropoda</taxon>
        <taxon>Hexapoda</taxon>
        <taxon>Insecta</taxon>
        <taxon>Pterygota</taxon>
        <taxon>Neoptera</taxon>
        <taxon>Endopterygota</taxon>
        <taxon>Diptera</taxon>
        <taxon>Brachycera</taxon>
        <taxon>Stratiomyomorpha</taxon>
        <taxon>Stratiomyidae</taxon>
        <taxon>Hermetiinae</taxon>
        <taxon>Hermetia</taxon>
    </lineage>
</organism>
<dbReference type="AlphaFoldDB" id="A0A7R8UF70"/>
<feature type="binding site" evidence="6">
    <location>
        <position position="303"/>
    </location>
    <ligand>
        <name>Zn(2+)</name>
        <dbReference type="ChEBI" id="CHEBI:29105"/>
    </ligand>
</feature>
<dbReference type="InterPro" id="IPR036589">
    <property type="entry name" value="HCY_dom_sf"/>
</dbReference>
<keyword evidence="3 6" id="KW-0479">Metal-binding</keyword>
<dbReference type="UniPathway" id="UPA00051">
    <property type="reaction ID" value="UER00083"/>
</dbReference>
<evidence type="ECO:0000256" key="4">
    <source>
        <dbReference type="ARBA" id="ARBA00022833"/>
    </source>
</evidence>
<dbReference type="GO" id="GO:0033528">
    <property type="term" value="P:S-methylmethionine cycle"/>
    <property type="evidence" value="ECO:0007669"/>
    <property type="project" value="TreeGrafter"/>
</dbReference>
<dbReference type="InterPro" id="IPR003726">
    <property type="entry name" value="HCY_dom"/>
</dbReference>
<dbReference type="SUPFAM" id="SSF82282">
    <property type="entry name" value="Homocysteine S-methyltransferase"/>
    <property type="match status" value="1"/>
</dbReference>
<dbReference type="EMBL" id="LR899009">
    <property type="protein sequence ID" value="CAD7079598.1"/>
    <property type="molecule type" value="Genomic_DNA"/>
</dbReference>
<dbReference type="Proteomes" id="UP000594454">
    <property type="component" value="Chromosome 1"/>
</dbReference>
<comment type="cofactor">
    <cofactor evidence="6">
        <name>Zn(2+)</name>
        <dbReference type="ChEBI" id="CHEBI:29105"/>
    </cofactor>
</comment>
<keyword evidence="1 6" id="KW-0489">Methyltransferase</keyword>
<proteinExistence type="predicted"/>
<evidence type="ECO:0000256" key="5">
    <source>
        <dbReference type="ARBA" id="ARBA00034478"/>
    </source>
</evidence>
<keyword evidence="4 6" id="KW-0862">Zinc</keyword>
<dbReference type="NCBIfam" id="NF007020">
    <property type="entry name" value="PRK09485.1"/>
    <property type="match status" value="1"/>
</dbReference>
<dbReference type="InParanoid" id="A0A7R8UF70"/>
<evidence type="ECO:0000313" key="9">
    <source>
        <dbReference type="Proteomes" id="UP000594454"/>
    </source>
</evidence>
<evidence type="ECO:0000256" key="3">
    <source>
        <dbReference type="ARBA" id="ARBA00022723"/>
    </source>
</evidence>
<dbReference type="GO" id="GO:0008270">
    <property type="term" value="F:zinc ion binding"/>
    <property type="evidence" value="ECO:0007669"/>
    <property type="project" value="InterPro"/>
</dbReference>
<dbReference type="PANTHER" id="PTHR46015:SF1">
    <property type="entry name" value="HOMOCYSTEINE S-METHYLTRANSFERASE-LIKE ISOFORM 1"/>
    <property type="match status" value="1"/>
</dbReference>
<comment type="pathway">
    <text evidence="5">Amino-acid biosynthesis; L-methionine biosynthesis via de novo pathway.</text>
</comment>
<dbReference type="Gene3D" id="3.20.20.330">
    <property type="entry name" value="Homocysteine-binding-like domain"/>
    <property type="match status" value="1"/>
</dbReference>
<protein>
    <recommendedName>
        <fullName evidence="7">Hcy-binding domain-containing protein</fullName>
    </recommendedName>
</protein>
<evidence type="ECO:0000256" key="6">
    <source>
        <dbReference type="PROSITE-ProRule" id="PRU00333"/>
    </source>
</evidence>
<evidence type="ECO:0000259" key="7">
    <source>
        <dbReference type="PROSITE" id="PS50970"/>
    </source>
</evidence>
<dbReference type="OrthoDB" id="261426at2759"/>
<reference evidence="8 9" key="1">
    <citation type="submission" date="2020-11" db="EMBL/GenBank/DDBJ databases">
        <authorList>
            <person name="Wallbank WR R."/>
            <person name="Pardo Diaz C."/>
            <person name="Kozak K."/>
            <person name="Martin S."/>
            <person name="Jiggins C."/>
            <person name="Moest M."/>
            <person name="Warren A I."/>
            <person name="Generalovic N T."/>
            <person name="Byers J.R.P. K."/>
            <person name="Montejo-Kovacevich G."/>
            <person name="Yen C E."/>
        </authorList>
    </citation>
    <scope>NUCLEOTIDE SEQUENCE [LARGE SCALE GENOMIC DNA]</scope>
</reference>
<dbReference type="FunFam" id="3.20.20.330:FF:000002">
    <property type="entry name" value="Homocysteine S-methyltransferase"/>
    <property type="match status" value="1"/>
</dbReference>
<dbReference type="GO" id="GO:0032259">
    <property type="term" value="P:methylation"/>
    <property type="evidence" value="ECO:0007669"/>
    <property type="project" value="UniProtKB-KW"/>
</dbReference>
<evidence type="ECO:0000313" key="8">
    <source>
        <dbReference type="EMBL" id="CAD7079598.1"/>
    </source>
</evidence>
<dbReference type="GO" id="GO:0008898">
    <property type="term" value="F:S-adenosylmethionine-homocysteine S-methyltransferase activity"/>
    <property type="evidence" value="ECO:0007669"/>
    <property type="project" value="TreeGrafter"/>
</dbReference>
<evidence type="ECO:0000256" key="1">
    <source>
        <dbReference type="ARBA" id="ARBA00022603"/>
    </source>
</evidence>
<evidence type="ECO:0000256" key="2">
    <source>
        <dbReference type="ARBA" id="ARBA00022679"/>
    </source>
</evidence>
<dbReference type="PROSITE" id="PS50970">
    <property type="entry name" value="HCY"/>
    <property type="match status" value="1"/>
</dbReference>
<dbReference type="InterPro" id="IPR051486">
    <property type="entry name" value="Hcy_S-methyltransferase"/>
</dbReference>
<keyword evidence="2 6" id="KW-0808">Transferase</keyword>
<accession>A0A7R8UF70</accession>
<dbReference type="PANTHER" id="PTHR46015">
    <property type="entry name" value="ZGC:172121"/>
    <property type="match status" value="1"/>
</dbReference>
<dbReference type="Pfam" id="PF02574">
    <property type="entry name" value="S-methyl_trans"/>
    <property type="match status" value="1"/>
</dbReference>